<dbReference type="Proteomes" id="UP001157502">
    <property type="component" value="Chromosome 12"/>
</dbReference>
<gene>
    <name evidence="1" type="ORF">DPEC_G00148580</name>
</gene>
<evidence type="ECO:0000313" key="1">
    <source>
        <dbReference type="EMBL" id="KAJ8003463.1"/>
    </source>
</evidence>
<comment type="caution">
    <text evidence="1">The sequence shown here is derived from an EMBL/GenBank/DDBJ whole genome shotgun (WGS) entry which is preliminary data.</text>
</comment>
<accession>A0ACC2GIA2</accession>
<protein>
    <submittedName>
        <fullName evidence="1">Uncharacterized protein</fullName>
    </submittedName>
</protein>
<organism evidence="1 2">
    <name type="scientific">Dallia pectoralis</name>
    <name type="common">Alaska blackfish</name>
    <dbReference type="NCBI Taxonomy" id="75939"/>
    <lineage>
        <taxon>Eukaryota</taxon>
        <taxon>Metazoa</taxon>
        <taxon>Chordata</taxon>
        <taxon>Craniata</taxon>
        <taxon>Vertebrata</taxon>
        <taxon>Euteleostomi</taxon>
        <taxon>Actinopterygii</taxon>
        <taxon>Neopterygii</taxon>
        <taxon>Teleostei</taxon>
        <taxon>Protacanthopterygii</taxon>
        <taxon>Esociformes</taxon>
        <taxon>Umbridae</taxon>
        <taxon>Dallia</taxon>
    </lineage>
</organism>
<keyword evidence="2" id="KW-1185">Reference proteome</keyword>
<sequence length="607" mass="66646">MTDYLSRMSGILKRKFGEVEVGGASPCLSHRGSDDDASAGSDSGNSSDSINPGPSTLAPSSILRREKRLRGHNVHFESVTVYYFGRRQGFTSVPTQGGSTLGMSTRHTWVKRYTLGEFAMEQERHHRDMLRDHLKEEKLNSIRLKLTKNGTVESDEAESLTLDDISEDDIDLDNTEVDEYFFLQPLTTRRRRALLRASGVRRIDVEEKHELRAIRVSREECGCDCRGMCHPATCACSLAGIKCQVNGAVVDRMSFPCGCSRGGCNNGAGRIEFNPIRVRTHFLHTVMKLELEKNLEQQQRQPQVVNGNGYHIELPADSPVQLSVQYPLTSDLGPLPTAPITHMPSAGNEEQLLEDEEEEEEEEEEDDDDDEEDEEEEYEEEDDGSSLCSGLSDCSTHSLNTSDSEEEESDEEDWESMEEGCVSLSSHTEEVPVSSVLGYPDGPHTNPGCANSYYPAPSSRFLQIPSALSTQTSVDAPSALSVPPAGDKMADGPFFVSQGEPETTAELHRDNLSQAAGHYLGTDQYCPRKALAANACSSVAQQSNTAPSGEIEKLHSELPFHTDMNGNDITLSLQKSTQSEVSVGTVAQRSCPLPVDEMNSPALETCP</sequence>
<proteinExistence type="predicted"/>
<name>A0ACC2GIA2_DALPE</name>
<dbReference type="EMBL" id="CM055739">
    <property type="protein sequence ID" value="KAJ8003463.1"/>
    <property type="molecule type" value="Genomic_DNA"/>
</dbReference>
<reference evidence="1" key="1">
    <citation type="submission" date="2021-05" db="EMBL/GenBank/DDBJ databases">
        <authorList>
            <person name="Pan Q."/>
            <person name="Jouanno E."/>
            <person name="Zahm M."/>
            <person name="Klopp C."/>
            <person name="Cabau C."/>
            <person name="Louis A."/>
            <person name="Berthelot C."/>
            <person name="Parey E."/>
            <person name="Roest Crollius H."/>
            <person name="Montfort J."/>
            <person name="Robinson-Rechavi M."/>
            <person name="Bouchez O."/>
            <person name="Lampietro C."/>
            <person name="Lopez Roques C."/>
            <person name="Donnadieu C."/>
            <person name="Postlethwait J."/>
            <person name="Bobe J."/>
            <person name="Dillon D."/>
            <person name="Chandos A."/>
            <person name="von Hippel F."/>
            <person name="Guiguen Y."/>
        </authorList>
    </citation>
    <scope>NUCLEOTIDE SEQUENCE</scope>
    <source>
        <strain evidence="1">YG-Jan2019</strain>
    </source>
</reference>
<evidence type="ECO:0000313" key="2">
    <source>
        <dbReference type="Proteomes" id="UP001157502"/>
    </source>
</evidence>